<accession>A0A6J6KI01</accession>
<proteinExistence type="predicted"/>
<dbReference type="AlphaFoldDB" id="A0A6J6KI01"/>
<protein>
    <submittedName>
        <fullName evidence="2">Unannotated protein</fullName>
    </submittedName>
</protein>
<gene>
    <name evidence="1" type="ORF">UFOPK1684_00443</name>
    <name evidence="2" type="ORF">UFOPK2158_01015</name>
</gene>
<name>A0A6J6KI01_9ZZZZ</name>
<evidence type="ECO:0000313" key="1">
    <source>
        <dbReference type="EMBL" id="CAB4566353.1"/>
    </source>
</evidence>
<reference evidence="2" key="1">
    <citation type="submission" date="2020-05" db="EMBL/GenBank/DDBJ databases">
        <authorList>
            <person name="Chiriac C."/>
            <person name="Salcher M."/>
            <person name="Ghai R."/>
            <person name="Kavagutti S V."/>
        </authorList>
    </citation>
    <scope>NUCLEOTIDE SEQUENCE</scope>
</reference>
<dbReference type="EMBL" id="CAEZVY010000109">
    <property type="protein sequence ID" value="CAB4647735.1"/>
    <property type="molecule type" value="Genomic_DNA"/>
</dbReference>
<evidence type="ECO:0000313" key="2">
    <source>
        <dbReference type="EMBL" id="CAB4647735.1"/>
    </source>
</evidence>
<organism evidence="2">
    <name type="scientific">freshwater metagenome</name>
    <dbReference type="NCBI Taxonomy" id="449393"/>
    <lineage>
        <taxon>unclassified sequences</taxon>
        <taxon>metagenomes</taxon>
        <taxon>ecological metagenomes</taxon>
    </lineage>
</organism>
<dbReference type="EMBL" id="CAEZTM010000013">
    <property type="protein sequence ID" value="CAB4566353.1"/>
    <property type="molecule type" value="Genomic_DNA"/>
</dbReference>
<sequence>MAWVGRADYEVFSSAMPPPVASREIPHALEETDFSGPWSSRYKPRAQEIGNETQCSTVHSVPNQKLIHQYP</sequence>